<feature type="region of interest" description="Disordered" evidence="1">
    <location>
        <begin position="276"/>
        <end position="295"/>
    </location>
</feature>
<organism evidence="2 3">
    <name type="scientific">Saprolegnia parasitica (strain CBS 223.65)</name>
    <dbReference type="NCBI Taxonomy" id="695850"/>
    <lineage>
        <taxon>Eukaryota</taxon>
        <taxon>Sar</taxon>
        <taxon>Stramenopiles</taxon>
        <taxon>Oomycota</taxon>
        <taxon>Saprolegniomycetes</taxon>
        <taxon>Saprolegniales</taxon>
        <taxon>Saprolegniaceae</taxon>
        <taxon>Saprolegnia</taxon>
    </lineage>
</organism>
<name>A0A067CZT4_SAPPC</name>
<dbReference type="EMBL" id="KK583195">
    <property type="protein sequence ID" value="KDO32307.1"/>
    <property type="molecule type" value="Genomic_DNA"/>
</dbReference>
<sequence>MSLTQEQVVRLAPGGANFRQWYTALKAEIYKDGGRRYLLATDRLEIPDYDLDRDLYYASLIGSLVDDTQLKYVEVSRADEQHPTRVFTNYALLGLRNVCAGTLADRMALRGELGAFAWDEATDYDTNAGRFQRLLARLEAANDTTSEADRILDFLHRVPHRFFTTEVNAILTALTYDPERYQTLDSVVQQIREYAKRESQANGRASSTAAQHGNAAFQTSSEPRATLHATVATSRRTSSEASSKKLVYHATALRGHVRAAELVETQPTKLVVSQPRSFLPMKRHTTARSRQPPAS</sequence>
<evidence type="ECO:0000313" key="3">
    <source>
        <dbReference type="Proteomes" id="UP000030745"/>
    </source>
</evidence>
<dbReference type="AlphaFoldDB" id="A0A067CZT4"/>
<dbReference type="GeneID" id="24125325"/>
<dbReference type="KEGG" id="spar:SPRG_02786"/>
<dbReference type="RefSeq" id="XP_012196763.1">
    <property type="nucleotide sequence ID" value="XM_012341373.1"/>
</dbReference>
<gene>
    <name evidence="2" type="ORF">SPRG_02786</name>
</gene>
<protein>
    <submittedName>
        <fullName evidence="2">Uncharacterized protein</fullName>
    </submittedName>
</protein>
<accession>A0A067CZT4</accession>
<dbReference type="OrthoDB" id="10411773at2759"/>
<proteinExistence type="predicted"/>
<keyword evidence="3" id="KW-1185">Reference proteome</keyword>
<dbReference type="VEuPathDB" id="FungiDB:SPRG_02786"/>
<feature type="region of interest" description="Disordered" evidence="1">
    <location>
        <begin position="198"/>
        <end position="225"/>
    </location>
</feature>
<dbReference type="Proteomes" id="UP000030745">
    <property type="component" value="Unassembled WGS sequence"/>
</dbReference>
<reference evidence="2 3" key="1">
    <citation type="journal article" date="2013" name="PLoS Genet.">
        <title>Distinctive expansion of potential virulence genes in the genome of the oomycete fish pathogen Saprolegnia parasitica.</title>
        <authorList>
            <person name="Jiang R.H."/>
            <person name="de Bruijn I."/>
            <person name="Haas B.J."/>
            <person name="Belmonte R."/>
            <person name="Lobach L."/>
            <person name="Christie J."/>
            <person name="van den Ackerveken G."/>
            <person name="Bottin A."/>
            <person name="Bulone V."/>
            <person name="Diaz-Moreno S.M."/>
            <person name="Dumas B."/>
            <person name="Fan L."/>
            <person name="Gaulin E."/>
            <person name="Govers F."/>
            <person name="Grenville-Briggs L.J."/>
            <person name="Horner N.R."/>
            <person name="Levin J.Z."/>
            <person name="Mammella M."/>
            <person name="Meijer H.J."/>
            <person name="Morris P."/>
            <person name="Nusbaum C."/>
            <person name="Oome S."/>
            <person name="Phillips A.J."/>
            <person name="van Rooyen D."/>
            <person name="Rzeszutek E."/>
            <person name="Saraiva M."/>
            <person name="Secombes C.J."/>
            <person name="Seidl M.F."/>
            <person name="Snel B."/>
            <person name="Stassen J.H."/>
            <person name="Sykes S."/>
            <person name="Tripathy S."/>
            <person name="van den Berg H."/>
            <person name="Vega-Arreguin J.C."/>
            <person name="Wawra S."/>
            <person name="Young S.K."/>
            <person name="Zeng Q."/>
            <person name="Dieguez-Uribeondo J."/>
            <person name="Russ C."/>
            <person name="Tyler B.M."/>
            <person name="van West P."/>
        </authorList>
    </citation>
    <scope>NUCLEOTIDE SEQUENCE [LARGE SCALE GENOMIC DNA]</scope>
    <source>
        <strain evidence="2 3">CBS 223.65</strain>
    </source>
</reference>
<evidence type="ECO:0000313" key="2">
    <source>
        <dbReference type="EMBL" id="KDO32307.1"/>
    </source>
</evidence>
<feature type="compositionally biased region" description="Polar residues" evidence="1">
    <location>
        <begin position="200"/>
        <end position="223"/>
    </location>
</feature>
<evidence type="ECO:0000256" key="1">
    <source>
        <dbReference type="SAM" id="MobiDB-lite"/>
    </source>
</evidence>